<sequence length="40" mass="4743">MNCRLKRANNVTLVIEFAQVKRTLFKIGAYNQVRRAYKDI</sequence>
<dbReference type="EMBL" id="CALYLK010000001">
    <property type="protein sequence ID" value="CAH8191317.1"/>
    <property type="molecule type" value="Genomic_DNA"/>
</dbReference>
<evidence type="ECO:0008006" key="3">
    <source>
        <dbReference type="Google" id="ProtNLM"/>
    </source>
</evidence>
<keyword evidence="2" id="KW-1185">Reference proteome</keyword>
<name>A0ABN8TMD4_9VIBR</name>
<protein>
    <recommendedName>
        <fullName evidence="3">Transposase</fullName>
    </recommendedName>
</protein>
<evidence type="ECO:0000313" key="2">
    <source>
        <dbReference type="Proteomes" id="UP001152658"/>
    </source>
</evidence>
<accession>A0ABN8TMD4</accession>
<proteinExistence type="predicted"/>
<dbReference type="Proteomes" id="UP001152658">
    <property type="component" value="Unassembled WGS sequence"/>
</dbReference>
<gene>
    <name evidence="1" type="ORF">VAE063_1000258</name>
</gene>
<organism evidence="1 2">
    <name type="scientific">Vibrio aestuarianus</name>
    <dbReference type="NCBI Taxonomy" id="28171"/>
    <lineage>
        <taxon>Bacteria</taxon>
        <taxon>Pseudomonadati</taxon>
        <taxon>Pseudomonadota</taxon>
        <taxon>Gammaproteobacteria</taxon>
        <taxon>Vibrionales</taxon>
        <taxon>Vibrionaceae</taxon>
        <taxon>Vibrio</taxon>
    </lineage>
</organism>
<evidence type="ECO:0000313" key="1">
    <source>
        <dbReference type="EMBL" id="CAH8191317.1"/>
    </source>
</evidence>
<reference evidence="1" key="1">
    <citation type="submission" date="2022-06" db="EMBL/GenBank/DDBJ databases">
        <authorList>
            <person name="Goudenege D."/>
            <person name="Le Roux F."/>
        </authorList>
    </citation>
    <scope>NUCLEOTIDE SEQUENCE</scope>
    <source>
        <strain evidence="1">12-063</strain>
    </source>
</reference>
<comment type="caution">
    <text evidence="1">The sequence shown here is derived from an EMBL/GenBank/DDBJ whole genome shotgun (WGS) entry which is preliminary data.</text>
</comment>